<evidence type="ECO:0000256" key="5">
    <source>
        <dbReference type="ARBA" id="ARBA00022692"/>
    </source>
</evidence>
<evidence type="ECO:0000259" key="14">
    <source>
        <dbReference type="Pfam" id="PF07715"/>
    </source>
</evidence>
<keyword evidence="9 10" id="KW-0998">Cell outer membrane</keyword>
<evidence type="ECO:0000256" key="6">
    <source>
        <dbReference type="ARBA" id="ARBA00023077"/>
    </source>
</evidence>
<proteinExistence type="inferred from homology"/>
<accession>A0A0B4X665</accession>
<dbReference type="InterPro" id="IPR000531">
    <property type="entry name" value="Beta-barrel_TonB"/>
</dbReference>
<dbReference type="InterPro" id="IPR012910">
    <property type="entry name" value="Plug_dom"/>
</dbReference>
<evidence type="ECO:0000256" key="11">
    <source>
        <dbReference type="RuleBase" id="RU003357"/>
    </source>
</evidence>
<dbReference type="EMBL" id="CP006877">
    <property type="protein sequence ID" value="AJD42028.1"/>
    <property type="molecule type" value="Genomic_DNA"/>
</dbReference>
<protein>
    <submittedName>
        <fullName evidence="15">TonB-dependent hemoglobin/transferrin/lactoferrin family receptor protein</fullName>
    </submittedName>
</protein>
<dbReference type="RefSeq" id="WP_039845513.1">
    <property type="nucleotide sequence ID" value="NZ_CP006877.1"/>
</dbReference>
<feature type="domain" description="TonB-dependent receptor plug" evidence="14">
    <location>
        <begin position="59"/>
        <end position="170"/>
    </location>
</feature>
<gene>
    <name evidence="15" type="ORF">RGR602_CH02708</name>
</gene>
<evidence type="ECO:0000256" key="12">
    <source>
        <dbReference type="SAM" id="SignalP"/>
    </source>
</evidence>
<evidence type="ECO:0000256" key="7">
    <source>
        <dbReference type="ARBA" id="ARBA00023136"/>
    </source>
</evidence>
<evidence type="ECO:0000256" key="9">
    <source>
        <dbReference type="ARBA" id="ARBA00023237"/>
    </source>
</evidence>
<evidence type="ECO:0000259" key="13">
    <source>
        <dbReference type="Pfam" id="PF00593"/>
    </source>
</evidence>
<keyword evidence="7 10" id="KW-0472">Membrane</keyword>
<dbReference type="PROSITE" id="PS52016">
    <property type="entry name" value="TONB_DEPENDENT_REC_3"/>
    <property type="match status" value="1"/>
</dbReference>
<dbReference type="GO" id="GO:0015232">
    <property type="term" value="F:heme transmembrane transporter activity"/>
    <property type="evidence" value="ECO:0007669"/>
    <property type="project" value="InterPro"/>
</dbReference>
<dbReference type="NCBIfam" id="TIGR01785">
    <property type="entry name" value="TonB-hemin"/>
    <property type="match status" value="1"/>
</dbReference>
<dbReference type="GO" id="GO:0009279">
    <property type="term" value="C:cell outer membrane"/>
    <property type="evidence" value="ECO:0007669"/>
    <property type="project" value="UniProtKB-SubCell"/>
</dbReference>
<comment type="similarity">
    <text evidence="2 10 11">Belongs to the TonB-dependent receptor family.</text>
</comment>
<keyword evidence="3 10" id="KW-0813">Transport</keyword>
<dbReference type="Gene3D" id="2.170.130.10">
    <property type="entry name" value="TonB-dependent receptor, plug domain"/>
    <property type="match status" value="1"/>
</dbReference>
<dbReference type="Proteomes" id="UP000031368">
    <property type="component" value="Chromosome"/>
</dbReference>
<keyword evidence="5 10" id="KW-0812">Transmembrane</keyword>
<dbReference type="HOGENOM" id="CLU_008287_19_3_5"/>
<dbReference type="AlphaFoldDB" id="A0A0B4X665"/>
<dbReference type="Pfam" id="PF00593">
    <property type="entry name" value="TonB_dep_Rec_b-barrel"/>
    <property type="match status" value="1"/>
</dbReference>
<dbReference type="SUPFAM" id="SSF56935">
    <property type="entry name" value="Porins"/>
    <property type="match status" value="1"/>
</dbReference>
<keyword evidence="4 10" id="KW-1134">Transmembrane beta strand</keyword>
<dbReference type="InterPro" id="IPR039426">
    <property type="entry name" value="TonB-dep_rcpt-like"/>
</dbReference>
<name>A0A0B4X665_9HYPH</name>
<evidence type="ECO:0000256" key="8">
    <source>
        <dbReference type="ARBA" id="ARBA00023170"/>
    </source>
</evidence>
<keyword evidence="6 11" id="KW-0798">TonB box</keyword>
<evidence type="ECO:0000256" key="3">
    <source>
        <dbReference type="ARBA" id="ARBA00022448"/>
    </source>
</evidence>
<evidence type="ECO:0000256" key="10">
    <source>
        <dbReference type="PROSITE-ProRule" id="PRU01360"/>
    </source>
</evidence>
<feature type="chain" id="PRO_5002097407" evidence="12">
    <location>
        <begin position="21"/>
        <end position="711"/>
    </location>
</feature>
<dbReference type="InterPro" id="IPR036942">
    <property type="entry name" value="Beta-barrel_TonB_sf"/>
</dbReference>
<keyword evidence="16" id="KW-1185">Reference proteome</keyword>
<dbReference type="PANTHER" id="PTHR30069">
    <property type="entry name" value="TONB-DEPENDENT OUTER MEMBRANE RECEPTOR"/>
    <property type="match status" value="1"/>
</dbReference>
<dbReference type="Pfam" id="PF07715">
    <property type="entry name" value="Plug"/>
    <property type="match status" value="1"/>
</dbReference>
<evidence type="ECO:0000256" key="1">
    <source>
        <dbReference type="ARBA" id="ARBA00004571"/>
    </source>
</evidence>
<comment type="subcellular location">
    <subcellularLocation>
        <location evidence="1 10">Cell outer membrane</location>
        <topology evidence="1 10">Multi-pass membrane protein</topology>
    </subcellularLocation>
</comment>
<evidence type="ECO:0000313" key="15">
    <source>
        <dbReference type="EMBL" id="AJD42028.1"/>
    </source>
</evidence>
<dbReference type="CDD" id="cd01347">
    <property type="entry name" value="ligand_gated_channel"/>
    <property type="match status" value="1"/>
</dbReference>
<keyword evidence="12" id="KW-0732">Signal</keyword>
<dbReference type="GO" id="GO:0044718">
    <property type="term" value="P:siderophore transmembrane transport"/>
    <property type="evidence" value="ECO:0007669"/>
    <property type="project" value="TreeGrafter"/>
</dbReference>
<keyword evidence="8 15" id="KW-0675">Receptor</keyword>
<feature type="domain" description="TonB-dependent receptor-like beta-barrel" evidence="13">
    <location>
        <begin position="259"/>
        <end position="682"/>
    </location>
</feature>
<dbReference type="KEGG" id="rga:RGR602_CH02708"/>
<dbReference type="PANTHER" id="PTHR30069:SF41">
    <property type="entry name" value="HEME_HEMOPEXIN UTILIZATION PROTEIN C"/>
    <property type="match status" value="1"/>
</dbReference>
<reference evidence="15 16" key="1">
    <citation type="submission" date="2013-11" db="EMBL/GenBank/DDBJ databases">
        <title>Complete genome sequence of Rhizobium gallicum bv. gallicum R602.</title>
        <authorList>
            <person name="Bustos P."/>
            <person name="Santamaria R.I."/>
            <person name="Lozano L."/>
            <person name="Acosta J.L."/>
            <person name="Ormeno-Orrillo E."/>
            <person name="Rogel M.A."/>
            <person name="Romero D."/>
            <person name="Cevallos M.A."/>
            <person name="Martinez-Romero E."/>
            <person name="Gonzalez V."/>
        </authorList>
    </citation>
    <scope>NUCLEOTIDE SEQUENCE [LARGE SCALE GENOMIC DNA]</scope>
    <source>
        <strain evidence="15 16">R602</strain>
    </source>
</reference>
<dbReference type="InterPro" id="IPR037066">
    <property type="entry name" value="Plug_dom_sf"/>
</dbReference>
<dbReference type="GO" id="GO:0015344">
    <property type="term" value="F:siderophore uptake transmembrane transporter activity"/>
    <property type="evidence" value="ECO:0007669"/>
    <property type="project" value="TreeGrafter"/>
</dbReference>
<organism evidence="15 16">
    <name type="scientific">Rhizobium gallicum bv. gallicum R602sp</name>
    <dbReference type="NCBI Taxonomy" id="1041138"/>
    <lineage>
        <taxon>Bacteria</taxon>
        <taxon>Pseudomonadati</taxon>
        <taxon>Pseudomonadota</taxon>
        <taxon>Alphaproteobacteria</taxon>
        <taxon>Hyphomicrobiales</taxon>
        <taxon>Rhizobiaceae</taxon>
        <taxon>Rhizobium/Agrobacterium group</taxon>
        <taxon>Rhizobium</taxon>
    </lineage>
</organism>
<evidence type="ECO:0000256" key="2">
    <source>
        <dbReference type="ARBA" id="ARBA00009810"/>
    </source>
</evidence>
<sequence>MIVRNSRAILLACTALFVFGAGFPAYSQSQEEEAASQKTDRVTPLKKIVVGAGQRKIAIDTPQAVTVLDQKDIDDLQAETIGDIFKDVPGVSIAGSDRVFGEAFNIRGIGSTEDSADGSRIVVNVDGAQKFYEQYRMGSFFSDPELYKSVEVLRGPASSTLYGAGALGGVINFTTKDASDFLQEGYDNALRLKSSYETNGNGYLGSSIFAHRFNEGAEFLAMLNKRGSSQFELGDGTDLSGSDFQSWSGLAKGTFHFGDGDEQTVRLSYQHWDSDANDQDYAQTGTQAAFGTVDRHVVDDTAVLSYENPVSDNPWLDLKASLSFSDTSVDQSDGTLGGFSNIIDADYGYRTWQAKLQNTSEFSGESWVNYLTYGTQLSHQDRTADSPLATSPTPGAIATHPEGTDNKVGLFVQNEFVYDERLTIIGGVRGDFVWRKPGDSTATFSNAVDVNDQAFSPKLAAHYKLTDEFGVFGSIAHTERLPTLDELYTWSKGTSLDLKKEKSNNYEVGFTATRDDIFQAGDNISFKTTAFYNDLENLIATTGTGASSYFYNVGKARIYGVEVEGAYESDYAFARLAYTGTQGQDRSDGVNYNKPLPTVPAHKIAFTLGGRLPERDIEYGTRVTHAFEAQNSVRGTAASSGSTPNHLVVPAPDWTTVDIFASWRPQSGEMQGWQVQASVNNLFDQYYRENTSNDYAKGRTFKITLSKQLDW</sequence>
<evidence type="ECO:0000313" key="16">
    <source>
        <dbReference type="Proteomes" id="UP000031368"/>
    </source>
</evidence>
<dbReference type="Gene3D" id="2.40.170.20">
    <property type="entry name" value="TonB-dependent receptor, beta-barrel domain"/>
    <property type="match status" value="1"/>
</dbReference>
<feature type="signal peptide" evidence="12">
    <location>
        <begin position="1"/>
        <end position="20"/>
    </location>
</feature>
<evidence type="ECO:0000256" key="4">
    <source>
        <dbReference type="ARBA" id="ARBA00022452"/>
    </source>
</evidence>
<dbReference type="InterPro" id="IPR011276">
    <property type="entry name" value="TonB_haem/Hb_rcpt"/>
</dbReference>